<sequence length="506" mass="53538">MVVGTVPSAVGPDLVGQETSEDTKCRFAVWATTTVGGPNRHPAIISATVQRYGRAGKSIMGGKSKGDLSGKAGTRKLVGIPRQINRRSWISGMTNSISRPFAWLMLLANIVLLVVVLSMLIGGDDAPSLVHQQGESASKAGESATAASDPMDVDTRMRPPTLPLPAPPAVAEVGANPAGLTTELAQQERATIQLFREASPSVVHITTARVARDLFTLDVQQIAQGSGTGFVWDDQGHIVTNFHVIRRADVATVAFDDQSTYPAKLVGSAEEKDLAVLKIDAPPEQLKPLRIGVSSDLQVGRMTFAIGNPFGLDQTLTTGVVSALGREIKSESGVPIKDVIQTDAAINPGNSGGPLLDLSGQLIGVNTAIFSPSGAYAGIGFAIPVDTVRWVVPELIQHGRIIRPGIAVTVASDTMTRRWGLPDGLLVLRVTEGSQAESAGLRPTRQTRRGVELGDIIVAIDNKPVKSTADLVLILENYTAGDIVRLTVLRGGKRELVPIQLELLDE</sequence>
<dbReference type="InterPro" id="IPR043504">
    <property type="entry name" value="Peptidase_S1_PA_chymotrypsin"/>
</dbReference>
<evidence type="ECO:0000256" key="4">
    <source>
        <dbReference type="ARBA" id="ARBA00022825"/>
    </source>
</evidence>
<dbReference type="EMBL" id="SJPZ01000001">
    <property type="protein sequence ID" value="TWU64738.1"/>
    <property type="molecule type" value="Genomic_DNA"/>
</dbReference>
<comment type="similarity">
    <text evidence="1">Belongs to the peptidase S1C family.</text>
</comment>
<dbReference type="GO" id="GO:0004252">
    <property type="term" value="F:serine-type endopeptidase activity"/>
    <property type="evidence" value="ECO:0007669"/>
    <property type="project" value="InterPro"/>
</dbReference>
<reference evidence="8 9" key="1">
    <citation type="submission" date="2019-02" db="EMBL/GenBank/DDBJ databases">
        <title>Deep-cultivation of Planctomycetes and their phenomic and genomic characterization uncovers novel biology.</title>
        <authorList>
            <person name="Wiegand S."/>
            <person name="Jogler M."/>
            <person name="Boedeker C."/>
            <person name="Pinto D."/>
            <person name="Vollmers J."/>
            <person name="Rivas-Marin E."/>
            <person name="Kohn T."/>
            <person name="Peeters S.H."/>
            <person name="Heuer A."/>
            <person name="Rast P."/>
            <person name="Oberbeckmann S."/>
            <person name="Bunk B."/>
            <person name="Jeske O."/>
            <person name="Meyerdierks A."/>
            <person name="Storesund J.E."/>
            <person name="Kallscheuer N."/>
            <person name="Luecker S."/>
            <person name="Lage O.M."/>
            <person name="Pohl T."/>
            <person name="Merkel B.J."/>
            <person name="Hornburger P."/>
            <person name="Mueller R.-W."/>
            <person name="Bruemmer F."/>
            <person name="Labrenz M."/>
            <person name="Spormann A.M."/>
            <person name="Op Den Camp H."/>
            <person name="Overmann J."/>
            <person name="Amann R."/>
            <person name="Jetten M.S.M."/>
            <person name="Mascher T."/>
            <person name="Medema M.H."/>
            <person name="Devos D.P."/>
            <person name="Kaster A.-K."/>
            <person name="Ovreas L."/>
            <person name="Rohde M."/>
            <person name="Galperin M.Y."/>
            <person name="Jogler C."/>
        </authorList>
    </citation>
    <scope>NUCLEOTIDE SEQUENCE [LARGE SCALE GENOMIC DNA]</scope>
    <source>
        <strain evidence="8 9">V7</strain>
    </source>
</reference>
<keyword evidence="4" id="KW-0720">Serine protease</keyword>
<keyword evidence="3 8" id="KW-0378">Hydrolase</keyword>
<dbReference type="SMART" id="SM00228">
    <property type="entry name" value="PDZ"/>
    <property type="match status" value="1"/>
</dbReference>
<dbReference type="Gene3D" id="2.40.10.10">
    <property type="entry name" value="Trypsin-like serine proteases"/>
    <property type="match status" value="2"/>
</dbReference>
<feature type="domain" description="PDZ" evidence="7">
    <location>
        <begin position="405"/>
        <end position="492"/>
    </location>
</feature>
<evidence type="ECO:0000259" key="7">
    <source>
        <dbReference type="PROSITE" id="PS50106"/>
    </source>
</evidence>
<dbReference type="SUPFAM" id="SSF50494">
    <property type="entry name" value="Trypsin-like serine proteases"/>
    <property type="match status" value="1"/>
</dbReference>
<dbReference type="AlphaFoldDB" id="A0A5C6FTA6"/>
<dbReference type="Gene3D" id="2.30.42.10">
    <property type="match status" value="1"/>
</dbReference>
<dbReference type="Pfam" id="PF13180">
    <property type="entry name" value="PDZ_2"/>
    <property type="match status" value="1"/>
</dbReference>
<keyword evidence="6" id="KW-1133">Transmembrane helix</keyword>
<dbReference type="EC" id="3.4.21.107" evidence="8"/>
<evidence type="ECO:0000256" key="1">
    <source>
        <dbReference type="ARBA" id="ARBA00010541"/>
    </source>
</evidence>
<evidence type="ECO:0000313" key="9">
    <source>
        <dbReference type="Proteomes" id="UP000316476"/>
    </source>
</evidence>
<dbReference type="InterPro" id="IPR009003">
    <property type="entry name" value="Peptidase_S1_PA"/>
</dbReference>
<dbReference type="PANTHER" id="PTHR43343">
    <property type="entry name" value="PEPTIDASE S12"/>
    <property type="match status" value="1"/>
</dbReference>
<dbReference type="PROSITE" id="PS50106">
    <property type="entry name" value="PDZ"/>
    <property type="match status" value="1"/>
</dbReference>
<feature type="region of interest" description="Disordered" evidence="5">
    <location>
        <begin position="130"/>
        <end position="152"/>
    </location>
</feature>
<dbReference type="InterPro" id="IPR039382">
    <property type="entry name" value="DEGP1/8_PDZ_dom"/>
</dbReference>
<dbReference type="FunFam" id="2.40.10.10:FF:000001">
    <property type="entry name" value="Periplasmic serine protease DegS"/>
    <property type="match status" value="1"/>
</dbReference>
<evidence type="ECO:0000256" key="6">
    <source>
        <dbReference type="SAM" id="Phobius"/>
    </source>
</evidence>
<dbReference type="CDD" id="cd00990">
    <property type="entry name" value="cpPDZ_AtDEGP1-like"/>
    <property type="match status" value="1"/>
</dbReference>
<dbReference type="Proteomes" id="UP000316476">
    <property type="component" value="Unassembled WGS sequence"/>
</dbReference>
<evidence type="ECO:0000256" key="2">
    <source>
        <dbReference type="ARBA" id="ARBA00022670"/>
    </source>
</evidence>
<dbReference type="InterPro" id="IPR001940">
    <property type="entry name" value="Peptidase_S1C"/>
</dbReference>
<name>A0A5C6FTA6_9PLAN</name>
<proteinExistence type="inferred from homology"/>
<dbReference type="InterPro" id="IPR001478">
    <property type="entry name" value="PDZ"/>
</dbReference>
<dbReference type="Pfam" id="PF13365">
    <property type="entry name" value="Trypsin_2"/>
    <property type="match status" value="1"/>
</dbReference>
<dbReference type="PANTHER" id="PTHR43343:SF3">
    <property type="entry name" value="PROTEASE DO-LIKE 8, CHLOROPLASTIC"/>
    <property type="match status" value="1"/>
</dbReference>
<feature type="transmembrane region" description="Helical" evidence="6">
    <location>
        <begin position="101"/>
        <end position="121"/>
    </location>
</feature>
<dbReference type="InterPro" id="IPR036034">
    <property type="entry name" value="PDZ_sf"/>
</dbReference>
<keyword evidence="2 8" id="KW-0645">Protease</keyword>
<dbReference type="GO" id="GO:0006508">
    <property type="term" value="P:proteolysis"/>
    <property type="evidence" value="ECO:0007669"/>
    <property type="project" value="UniProtKB-KW"/>
</dbReference>
<gene>
    <name evidence="8" type="primary">mucD_1</name>
    <name evidence="8" type="ORF">V7x_02820</name>
</gene>
<evidence type="ECO:0000313" key="8">
    <source>
        <dbReference type="EMBL" id="TWU64738.1"/>
    </source>
</evidence>
<organism evidence="8 9">
    <name type="scientific">Crateriforma conspicua</name>
    <dbReference type="NCBI Taxonomy" id="2527996"/>
    <lineage>
        <taxon>Bacteria</taxon>
        <taxon>Pseudomonadati</taxon>
        <taxon>Planctomycetota</taxon>
        <taxon>Planctomycetia</taxon>
        <taxon>Planctomycetales</taxon>
        <taxon>Planctomycetaceae</taxon>
        <taxon>Crateriforma</taxon>
    </lineage>
</organism>
<dbReference type="InterPro" id="IPR051201">
    <property type="entry name" value="Chloro_Bact_Ser_Proteases"/>
</dbReference>
<keyword evidence="6" id="KW-0472">Membrane</keyword>
<evidence type="ECO:0000256" key="5">
    <source>
        <dbReference type="SAM" id="MobiDB-lite"/>
    </source>
</evidence>
<dbReference type="SUPFAM" id="SSF50156">
    <property type="entry name" value="PDZ domain-like"/>
    <property type="match status" value="1"/>
</dbReference>
<evidence type="ECO:0000256" key="3">
    <source>
        <dbReference type="ARBA" id="ARBA00022801"/>
    </source>
</evidence>
<accession>A0A5C6FTA6</accession>
<protein>
    <submittedName>
        <fullName evidence="8">Putative periplasmic serine endoprotease DegP-like</fullName>
        <ecNumber evidence="8">3.4.21.107</ecNumber>
    </submittedName>
</protein>
<keyword evidence="6" id="KW-0812">Transmembrane</keyword>
<dbReference type="PRINTS" id="PR00834">
    <property type="entry name" value="PROTEASES2C"/>
</dbReference>
<comment type="caution">
    <text evidence="8">The sequence shown here is derived from an EMBL/GenBank/DDBJ whole genome shotgun (WGS) entry which is preliminary data.</text>
</comment>